<evidence type="ECO:0000256" key="1">
    <source>
        <dbReference type="SAM" id="MobiDB-lite"/>
    </source>
</evidence>
<dbReference type="OrthoDB" id="9812459at2"/>
<evidence type="ECO:0000313" key="2">
    <source>
        <dbReference type="EMBL" id="PWE18177.1"/>
    </source>
</evidence>
<dbReference type="RefSeq" id="WP_109251451.1">
    <property type="nucleotide sequence ID" value="NZ_QEXV01000001.1"/>
</dbReference>
<name>A0A2U2BW08_9PROT</name>
<gene>
    <name evidence="2" type="ORF">DDZ18_00765</name>
</gene>
<dbReference type="Pfam" id="PF18856">
    <property type="entry name" value="baeRF_family12"/>
    <property type="match status" value="1"/>
</dbReference>
<protein>
    <submittedName>
        <fullName evidence="2">Host attachment protein</fullName>
    </submittedName>
</protein>
<feature type="region of interest" description="Disordered" evidence="1">
    <location>
        <begin position="37"/>
        <end position="85"/>
    </location>
</feature>
<dbReference type="InterPro" id="IPR041374">
    <property type="entry name" value="BaeRF_family12"/>
</dbReference>
<dbReference type="EMBL" id="QEXV01000001">
    <property type="protein sequence ID" value="PWE18177.1"/>
    <property type="molecule type" value="Genomic_DNA"/>
</dbReference>
<accession>A0A2U2BW08</accession>
<keyword evidence="3" id="KW-1185">Reference proteome</keyword>
<dbReference type="Proteomes" id="UP000245168">
    <property type="component" value="Unassembled WGS sequence"/>
</dbReference>
<feature type="compositionally biased region" description="Basic and acidic residues" evidence="1">
    <location>
        <begin position="37"/>
        <end position="50"/>
    </location>
</feature>
<comment type="caution">
    <text evidence="2">The sequence shown here is derived from an EMBL/GenBank/DDBJ whole genome shotgun (WGS) entry which is preliminary data.</text>
</comment>
<proteinExistence type="predicted"/>
<organism evidence="2 3">
    <name type="scientific">Marinicauda salina</name>
    <dbReference type="NCBI Taxonomy" id="2135793"/>
    <lineage>
        <taxon>Bacteria</taxon>
        <taxon>Pseudomonadati</taxon>
        <taxon>Pseudomonadota</taxon>
        <taxon>Alphaproteobacteria</taxon>
        <taxon>Maricaulales</taxon>
        <taxon>Maricaulaceae</taxon>
        <taxon>Marinicauda</taxon>
    </lineage>
</organism>
<sequence>MRPDPDKVLWVAVFDGGKALIYRNDGFDDAPDLELIERFDNDNPPDREQTTDAPGRYQDAGGGRAGVDAQVAHGRSSVQQTDRHELEKTRFIERLMDRLNADAEARKYDRLILMAPERALGAARDEYGHRMKVRLEHEEAKDVVKETTDEIEQRVKAILAAKAAEPKKSHLGVSGPEAE</sequence>
<evidence type="ECO:0000313" key="3">
    <source>
        <dbReference type="Proteomes" id="UP000245168"/>
    </source>
</evidence>
<dbReference type="AlphaFoldDB" id="A0A2U2BW08"/>
<reference evidence="3" key="1">
    <citation type="submission" date="2018-05" db="EMBL/GenBank/DDBJ databases">
        <authorList>
            <person name="Liu B.-T."/>
        </authorList>
    </citation>
    <scope>NUCLEOTIDE SEQUENCE [LARGE SCALE GENOMIC DNA]</scope>
    <source>
        <strain evidence="3">WD6-1</strain>
    </source>
</reference>